<evidence type="ECO:0000256" key="1">
    <source>
        <dbReference type="ARBA" id="ARBA00022692"/>
    </source>
</evidence>
<keyword evidence="3 4" id="KW-0472">Membrane</keyword>
<evidence type="ECO:0000256" key="4">
    <source>
        <dbReference type="SAM" id="Phobius"/>
    </source>
</evidence>
<feature type="transmembrane region" description="Helical" evidence="4">
    <location>
        <begin position="84"/>
        <end position="99"/>
    </location>
</feature>
<keyword evidence="2 4" id="KW-1133">Transmembrane helix</keyword>
<dbReference type="PROSITE" id="PS51257">
    <property type="entry name" value="PROKAR_LIPOPROTEIN"/>
    <property type="match status" value="1"/>
</dbReference>
<evidence type="ECO:0000313" key="6">
    <source>
        <dbReference type="EMBL" id="PLW81400.1"/>
    </source>
</evidence>
<dbReference type="Gene3D" id="1.20.1250.20">
    <property type="entry name" value="MFS general substrate transporter like domains"/>
    <property type="match status" value="2"/>
</dbReference>
<comment type="caution">
    <text evidence="6">The sequence shown here is derived from an EMBL/GenBank/DDBJ whole genome shotgun (WGS) entry which is preliminary data.</text>
</comment>
<dbReference type="SUPFAM" id="SSF103473">
    <property type="entry name" value="MFS general substrate transporter"/>
    <property type="match status" value="1"/>
</dbReference>
<feature type="transmembrane region" description="Helical" evidence="4">
    <location>
        <begin position="105"/>
        <end position="123"/>
    </location>
</feature>
<feature type="transmembrane region" description="Helical" evidence="4">
    <location>
        <begin position="273"/>
        <end position="295"/>
    </location>
</feature>
<proteinExistence type="predicted"/>
<feature type="transmembrane region" description="Helical" evidence="4">
    <location>
        <begin position="144"/>
        <end position="167"/>
    </location>
</feature>
<keyword evidence="7" id="KW-1185">Reference proteome</keyword>
<accession>A0A2N5XZ29</accession>
<feature type="transmembrane region" description="Helical" evidence="4">
    <location>
        <begin position="326"/>
        <end position="344"/>
    </location>
</feature>
<evidence type="ECO:0000259" key="5">
    <source>
        <dbReference type="PROSITE" id="PS50850"/>
    </source>
</evidence>
<keyword evidence="1 4" id="KW-0812">Transmembrane</keyword>
<dbReference type="AlphaFoldDB" id="A0A2N5XZ29"/>
<evidence type="ECO:0000256" key="3">
    <source>
        <dbReference type="ARBA" id="ARBA00023136"/>
    </source>
</evidence>
<feature type="transmembrane region" description="Helical" evidence="4">
    <location>
        <begin position="390"/>
        <end position="411"/>
    </location>
</feature>
<dbReference type="GO" id="GO:0022857">
    <property type="term" value="F:transmembrane transporter activity"/>
    <property type="evidence" value="ECO:0007669"/>
    <property type="project" value="InterPro"/>
</dbReference>
<feature type="transmembrane region" description="Helical" evidence="4">
    <location>
        <begin position="52"/>
        <end position="72"/>
    </location>
</feature>
<feature type="transmembrane region" description="Helical" evidence="4">
    <location>
        <begin position="302"/>
        <end position="320"/>
    </location>
</feature>
<dbReference type="PANTHER" id="PTHR11360">
    <property type="entry name" value="MONOCARBOXYLATE TRANSPORTER"/>
    <property type="match status" value="1"/>
</dbReference>
<sequence length="425" mass="45319">MGNVSERIRARIFYGWVVLGACFVISMVSGSLFYSRGVFLPAMSDEFGGSRFAVALAFTIAHAGGALSAPFIGRALDLWSARRILLMGTVLVSVGYFLASLAPSILVIYAVFGLILSVGWASISSFSTSKVVVRWFKRRRGLALSLDVAGASVAGIFIPPIAAWLLLNFGWRGGYVILGVVVVIILVPIILLFIKDPSETGDTTDGICAPSPSAGVASPVGEDEKFWSTRELLRSPSFWGIVILFSGMVCVFQGLGLHLYGHLEDSGMGAYEASIVLSVMAALIASGKPLLGWLADLLGPRMSILISLVCQMIGIILFSLAHEKSAFLIAAVIYGFGLSGMAPLRNMALASAFGSQSYGSAYGLMQPLSLPIVLLASPIAGFVYDELGSYVLAFQIFLVILLVTAPMLYFIKSDDRAEQEVAVRV</sequence>
<name>A0A2N5XZ29_9GAMM</name>
<feature type="transmembrane region" description="Helical" evidence="4">
    <location>
        <begin position="238"/>
        <end position="261"/>
    </location>
</feature>
<dbReference type="Pfam" id="PF07690">
    <property type="entry name" value="MFS_1"/>
    <property type="match status" value="1"/>
</dbReference>
<dbReference type="PROSITE" id="PS50850">
    <property type="entry name" value="MFS"/>
    <property type="match status" value="1"/>
</dbReference>
<dbReference type="InterPro" id="IPR036259">
    <property type="entry name" value="MFS_trans_sf"/>
</dbReference>
<dbReference type="InterPro" id="IPR011701">
    <property type="entry name" value="MFS"/>
</dbReference>
<feature type="domain" description="Major facilitator superfamily (MFS) profile" evidence="5">
    <location>
        <begin position="14"/>
        <end position="416"/>
    </location>
</feature>
<feature type="transmembrane region" description="Helical" evidence="4">
    <location>
        <begin position="364"/>
        <end position="384"/>
    </location>
</feature>
<organism evidence="6 7">
    <name type="scientific">Kineobactrum sediminis</name>
    <dbReference type="NCBI Taxonomy" id="1905677"/>
    <lineage>
        <taxon>Bacteria</taxon>
        <taxon>Pseudomonadati</taxon>
        <taxon>Pseudomonadota</taxon>
        <taxon>Gammaproteobacteria</taxon>
        <taxon>Cellvibrionales</taxon>
        <taxon>Halieaceae</taxon>
        <taxon>Kineobactrum</taxon>
    </lineage>
</organism>
<dbReference type="Proteomes" id="UP000234845">
    <property type="component" value="Unassembled WGS sequence"/>
</dbReference>
<dbReference type="InterPro" id="IPR050327">
    <property type="entry name" value="Proton-linked_MCT"/>
</dbReference>
<dbReference type="EMBL" id="PKLZ01000013">
    <property type="protein sequence ID" value="PLW81400.1"/>
    <property type="molecule type" value="Genomic_DNA"/>
</dbReference>
<feature type="transmembrane region" description="Helical" evidence="4">
    <location>
        <begin position="173"/>
        <end position="194"/>
    </location>
</feature>
<protein>
    <recommendedName>
        <fullName evidence="5">Major facilitator superfamily (MFS) profile domain-containing protein</fullName>
    </recommendedName>
</protein>
<feature type="transmembrane region" description="Helical" evidence="4">
    <location>
        <begin position="12"/>
        <end position="32"/>
    </location>
</feature>
<dbReference type="PANTHER" id="PTHR11360:SF290">
    <property type="entry name" value="MONOCARBOXYLATE MFS PERMEASE"/>
    <property type="match status" value="1"/>
</dbReference>
<gene>
    <name evidence="6" type="ORF">CWI75_15320</name>
</gene>
<dbReference type="InterPro" id="IPR020846">
    <property type="entry name" value="MFS_dom"/>
</dbReference>
<evidence type="ECO:0000256" key="2">
    <source>
        <dbReference type="ARBA" id="ARBA00022989"/>
    </source>
</evidence>
<evidence type="ECO:0000313" key="7">
    <source>
        <dbReference type="Proteomes" id="UP000234845"/>
    </source>
</evidence>
<reference evidence="7" key="1">
    <citation type="submission" date="2017-11" db="EMBL/GenBank/DDBJ databases">
        <title>The draft genome sequence of Chromatocurvus sp. F02.</title>
        <authorList>
            <person name="Du Z.-J."/>
            <person name="Chang Y.-Q."/>
        </authorList>
    </citation>
    <scope>NUCLEOTIDE SEQUENCE [LARGE SCALE GENOMIC DNA]</scope>
    <source>
        <strain evidence="7">F02</strain>
    </source>
</reference>